<comment type="caution">
    <text evidence="11">The sequence shown here is derived from an EMBL/GenBank/DDBJ whole genome shotgun (WGS) entry which is preliminary data.</text>
</comment>
<dbReference type="Proteomes" id="UP000322244">
    <property type="component" value="Unassembled WGS sequence"/>
</dbReference>
<evidence type="ECO:0000256" key="8">
    <source>
        <dbReference type="SAM" id="MobiDB-lite"/>
    </source>
</evidence>
<evidence type="ECO:0000256" key="1">
    <source>
        <dbReference type="ARBA" id="ARBA00001974"/>
    </source>
</evidence>
<evidence type="ECO:0000313" key="12">
    <source>
        <dbReference type="Proteomes" id="UP000322244"/>
    </source>
</evidence>
<dbReference type="InterPro" id="IPR001433">
    <property type="entry name" value="OxRdtase_FAD/NAD-bd"/>
</dbReference>
<dbReference type="InterPro" id="IPR012675">
    <property type="entry name" value="Beta-grasp_dom_sf"/>
</dbReference>
<dbReference type="OrthoDB" id="502624at2"/>
<evidence type="ECO:0000313" key="11">
    <source>
        <dbReference type="EMBL" id="KAA0024954.1"/>
    </source>
</evidence>
<dbReference type="GO" id="GO:0046872">
    <property type="term" value="F:metal ion binding"/>
    <property type="evidence" value="ECO:0007669"/>
    <property type="project" value="UniProtKB-KW"/>
</dbReference>
<evidence type="ECO:0000256" key="2">
    <source>
        <dbReference type="ARBA" id="ARBA00022630"/>
    </source>
</evidence>
<sequence length="369" mass="39945">MTMTVHRTPRYRASDAPPSDLRGRPRPDRLLTMLGKVLERTYISYIERTEYDSTSNRHPDDPLTMALLERRVVAHDENVVELTFGLPDGGAVPSWQPGSHLDFHLPSGRRRQYSLCGDATLTDTYTVAVRRIPDGGGGSIEMHALAPGDVVTVRGPRNGFPYTGGGPALFIAGGIGITPIVAMVRAARESGIDWRLVYSGRSRDSMPFLDEIESWEQDRVCILTDDANGLPTVADLLEDAPVDGSVYCCGPTAMLAMVRAGFGETGSSALHFERFGAPPVVDGTPFQVQLVNSGVVLDVPADVSALSVIKERVPGIGYSCQQGFCGTCKVRVLAGSPDHRESRLTPTEQRDHMLICVSRADGGRLVLDV</sequence>
<dbReference type="PROSITE" id="PS51085">
    <property type="entry name" value="2FE2S_FER_2"/>
    <property type="match status" value="1"/>
</dbReference>
<dbReference type="Pfam" id="PF00111">
    <property type="entry name" value="Fer2"/>
    <property type="match status" value="1"/>
</dbReference>
<dbReference type="SUPFAM" id="SSF52343">
    <property type="entry name" value="Ferredoxin reductase-like, C-terminal NADP-linked domain"/>
    <property type="match status" value="1"/>
</dbReference>
<evidence type="ECO:0000259" key="9">
    <source>
        <dbReference type="PROSITE" id="PS51085"/>
    </source>
</evidence>
<keyword evidence="7" id="KW-0411">Iron-sulfur</keyword>
<dbReference type="InterPro" id="IPR039261">
    <property type="entry name" value="FNR_nucleotide-bd"/>
</dbReference>
<dbReference type="GO" id="GO:0051537">
    <property type="term" value="F:2 iron, 2 sulfur cluster binding"/>
    <property type="evidence" value="ECO:0007669"/>
    <property type="project" value="UniProtKB-KW"/>
</dbReference>
<dbReference type="Pfam" id="PF00970">
    <property type="entry name" value="FAD_binding_6"/>
    <property type="match status" value="1"/>
</dbReference>
<dbReference type="InterPro" id="IPR001041">
    <property type="entry name" value="2Fe-2S_ferredoxin-type"/>
</dbReference>
<keyword evidence="3" id="KW-0001">2Fe-2S</keyword>
<name>A0A5A7SH50_9NOCA</name>
<gene>
    <name evidence="11" type="ORF">FOY51_03295</name>
</gene>
<dbReference type="PROSITE" id="PS00197">
    <property type="entry name" value="2FE2S_FER_1"/>
    <property type="match status" value="1"/>
</dbReference>
<evidence type="ECO:0000256" key="4">
    <source>
        <dbReference type="ARBA" id="ARBA00022723"/>
    </source>
</evidence>
<evidence type="ECO:0000256" key="5">
    <source>
        <dbReference type="ARBA" id="ARBA00023002"/>
    </source>
</evidence>
<evidence type="ECO:0000256" key="7">
    <source>
        <dbReference type="ARBA" id="ARBA00023014"/>
    </source>
</evidence>
<dbReference type="InterPro" id="IPR036010">
    <property type="entry name" value="2Fe-2S_ferredoxin-like_sf"/>
</dbReference>
<dbReference type="InterPro" id="IPR008333">
    <property type="entry name" value="Cbr1-like_FAD-bd_dom"/>
</dbReference>
<protein>
    <submittedName>
        <fullName evidence="11">Oxidoreductase</fullName>
    </submittedName>
</protein>
<keyword evidence="6" id="KW-0408">Iron</keyword>
<evidence type="ECO:0000259" key="10">
    <source>
        <dbReference type="PROSITE" id="PS51384"/>
    </source>
</evidence>
<comment type="cofactor">
    <cofactor evidence="1">
        <name>FAD</name>
        <dbReference type="ChEBI" id="CHEBI:57692"/>
    </cofactor>
</comment>
<keyword evidence="5" id="KW-0560">Oxidoreductase</keyword>
<reference evidence="11 12" key="1">
    <citation type="submission" date="2019-07" db="EMBL/GenBank/DDBJ databases">
        <title>Rhodococcus cavernicolus sp. nov., isolated from a cave.</title>
        <authorList>
            <person name="Lee S.D."/>
        </authorList>
    </citation>
    <scope>NUCLEOTIDE SEQUENCE [LARGE SCALE GENOMIC DNA]</scope>
    <source>
        <strain evidence="11 12">C1-24</strain>
    </source>
</reference>
<dbReference type="InterPro" id="IPR017938">
    <property type="entry name" value="Riboflavin_synthase-like_b-brl"/>
</dbReference>
<evidence type="ECO:0000256" key="6">
    <source>
        <dbReference type="ARBA" id="ARBA00023004"/>
    </source>
</evidence>
<dbReference type="SUPFAM" id="SSF63380">
    <property type="entry name" value="Riboflavin synthase domain-like"/>
    <property type="match status" value="1"/>
</dbReference>
<dbReference type="PRINTS" id="PR00409">
    <property type="entry name" value="PHDIOXRDTASE"/>
</dbReference>
<dbReference type="GO" id="GO:0016491">
    <property type="term" value="F:oxidoreductase activity"/>
    <property type="evidence" value="ECO:0007669"/>
    <property type="project" value="UniProtKB-KW"/>
</dbReference>
<dbReference type="InterPro" id="IPR006058">
    <property type="entry name" value="2Fe2S_fd_BS"/>
</dbReference>
<evidence type="ECO:0000256" key="3">
    <source>
        <dbReference type="ARBA" id="ARBA00022714"/>
    </source>
</evidence>
<keyword evidence="2" id="KW-0285">Flavoprotein</keyword>
<dbReference type="Gene3D" id="3.40.50.80">
    <property type="entry name" value="Nucleotide-binding domain of ferredoxin-NADP reductase (FNR) module"/>
    <property type="match status" value="1"/>
</dbReference>
<dbReference type="Gene3D" id="2.40.30.10">
    <property type="entry name" value="Translation factors"/>
    <property type="match status" value="1"/>
</dbReference>
<proteinExistence type="predicted"/>
<dbReference type="InterPro" id="IPR017927">
    <property type="entry name" value="FAD-bd_FR_type"/>
</dbReference>
<dbReference type="AlphaFoldDB" id="A0A5A7SH50"/>
<dbReference type="RefSeq" id="WP_149428730.1">
    <property type="nucleotide sequence ID" value="NZ_VLNY01000001.1"/>
</dbReference>
<keyword evidence="4" id="KW-0479">Metal-binding</keyword>
<accession>A0A5A7SH50</accession>
<feature type="region of interest" description="Disordered" evidence="8">
    <location>
        <begin position="1"/>
        <end position="27"/>
    </location>
</feature>
<dbReference type="InterPro" id="IPR050415">
    <property type="entry name" value="MRET"/>
</dbReference>
<dbReference type="PROSITE" id="PS51384">
    <property type="entry name" value="FAD_FR"/>
    <property type="match status" value="1"/>
</dbReference>
<dbReference type="SUPFAM" id="SSF54292">
    <property type="entry name" value="2Fe-2S ferredoxin-like"/>
    <property type="match status" value="1"/>
</dbReference>
<dbReference type="EMBL" id="VLNY01000001">
    <property type="protein sequence ID" value="KAA0024954.1"/>
    <property type="molecule type" value="Genomic_DNA"/>
</dbReference>
<dbReference type="CDD" id="cd00207">
    <property type="entry name" value="fer2"/>
    <property type="match status" value="1"/>
</dbReference>
<feature type="domain" description="2Fe-2S ferredoxin-type" evidence="9">
    <location>
        <begin position="286"/>
        <end position="369"/>
    </location>
</feature>
<dbReference type="PANTHER" id="PTHR47354">
    <property type="entry name" value="NADH OXIDOREDUCTASE HCR"/>
    <property type="match status" value="1"/>
</dbReference>
<dbReference type="Pfam" id="PF00175">
    <property type="entry name" value="NAD_binding_1"/>
    <property type="match status" value="1"/>
</dbReference>
<dbReference type="Gene3D" id="3.10.20.30">
    <property type="match status" value="1"/>
</dbReference>
<feature type="domain" description="FAD-binding FR-type" evidence="10">
    <location>
        <begin position="60"/>
        <end position="163"/>
    </location>
</feature>
<dbReference type="PANTHER" id="PTHR47354:SF1">
    <property type="entry name" value="CARNITINE MONOOXYGENASE REDUCTASE SUBUNIT"/>
    <property type="match status" value="1"/>
</dbReference>
<keyword evidence="12" id="KW-1185">Reference proteome</keyword>
<dbReference type="CDD" id="cd06185">
    <property type="entry name" value="PDR_like"/>
    <property type="match status" value="1"/>
</dbReference>
<organism evidence="11 12">
    <name type="scientific">Antrihabitans cavernicola</name>
    <dbReference type="NCBI Taxonomy" id="2495913"/>
    <lineage>
        <taxon>Bacteria</taxon>
        <taxon>Bacillati</taxon>
        <taxon>Actinomycetota</taxon>
        <taxon>Actinomycetes</taxon>
        <taxon>Mycobacteriales</taxon>
        <taxon>Nocardiaceae</taxon>
        <taxon>Antrihabitans</taxon>
    </lineage>
</organism>